<dbReference type="GeneID" id="7834464"/>
<proteinExistence type="predicted"/>
<dbReference type="RefSeq" id="XP_001009173.2">
    <property type="nucleotide sequence ID" value="XM_001009173.2"/>
</dbReference>
<dbReference type="OrthoDB" id="3673723at2759"/>
<dbReference type="InParanoid" id="Q22UP2"/>
<dbReference type="SMART" id="SM00698">
    <property type="entry name" value="MORN"/>
    <property type="match status" value="3"/>
</dbReference>
<dbReference type="Proteomes" id="UP000009168">
    <property type="component" value="Unassembled WGS sequence"/>
</dbReference>
<dbReference type="EMBL" id="GG662828">
    <property type="protein sequence ID" value="EAR88928.2"/>
    <property type="molecule type" value="Genomic_DNA"/>
</dbReference>
<evidence type="ECO:0000256" key="1">
    <source>
        <dbReference type="ARBA" id="ARBA00022737"/>
    </source>
</evidence>
<feature type="region of interest" description="Disordered" evidence="2">
    <location>
        <begin position="710"/>
        <end position="729"/>
    </location>
</feature>
<feature type="compositionally biased region" description="Basic and acidic residues" evidence="2">
    <location>
        <begin position="1302"/>
        <end position="1316"/>
    </location>
</feature>
<dbReference type="eggNOG" id="KOG0231">
    <property type="taxonomic scope" value="Eukaryota"/>
</dbReference>
<feature type="region of interest" description="Disordered" evidence="2">
    <location>
        <begin position="867"/>
        <end position="893"/>
    </location>
</feature>
<evidence type="ECO:0000256" key="2">
    <source>
        <dbReference type="SAM" id="MobiDB-lite"/>
    </source>
</evidence>
<dbReference type="Gene3D" id="2.20.110.10">
    <property type="entry name" value="Histone H3 K4-specific methyltransferase SET7/9 N-terminal domain"/>
    <property type="match status" value="2"/>
</dbReference>
<reference evidence="4" key="1">
    <citation type="journal article" date="2006" name="PLoS Biol.">
        <title>Macronuclear genome sequence of the ciliate Tetrahymena thermophila, a model eukaryote.</title>
        <authorList>
            <person name="Eisen J.A."/>
            <person name="Coyne R.S."/>
            <person name="Wu M."/>
            <person name="Wu D."/>
            <person name="Thiagarajan M."/>
            <person name="Wortman J.R."/>
            <person name="Badger J.H."/>
            <person name="Ren Q."/>
            <person name="Amedeo P."/>
            <person name="Jones K.M."/>
            <person name="Tallon L.J."/>
            <person name="Delcher A.L."/>
            <person name="Salzberg S.L."/>
            <person name="Silva J.C."/>
            <person name="Haas B.J."/>
            <person name="Majoros W.H."/>
            <person name="Farzad M."/>
            <person name="Carlton J.M."/>
            <person name="Smith R.K. Jr."/>
            <person name="Garg J."/>
            <person name="Pearlman R.E."/>
            <person name="Karrer K.M."/>
            <person name="Sun L."/>
            <person name="Manning G."/>
            <person name="Elde N.C."/>
            <person name="Turkewitz A.P."/>
            <person name="Asai D.J."/>
            <person name="Wilkes D.E."/>
            <person name="Wang Y."/>
            <person name="Cai H."/>
            <person name="Collins K."/>
            <person name="Stewart B.A."/>
            <person name="Lee S.R."/>
            <person name="Wilamowska K."/>
            <person name="Weinberg Z."/>
            <person name="Ruzzo W.L."/>
            <person name="Wloga D."/>
            <person name="Gaertig J."/>
            <person name="Frankel J."/>
            <person name="Tsao C.-C."/>
            <person name="Gorovsky M.A."/>
            <person name="Keeling P.J."/>
            <person name="Waller R.F."/>
            <person name="Patron N.J."/>
            <person name="Cherry J.M."/>
            <person name="Stover N.A."/>
            <person name="Krieger C.J."/>
            <person name="del Toro C."/>
            <person name="Ryder H.F."/>
            <person name="Williamson S.C."/>
            <person name="Barbeau R.A."/>
            <person name="Hamilton E.P."/>
            <person name="Orias E."/>
        </authorList>
    </citation>
    <scope>NUCLEOTIDE SEQUENCE [LARGE SCALE GENOMIC DNA]</scope>
    <source>
        <strain evidence="4">SB210</strain>
    </source>
</reference>
<dbReference type="PANTHER" id="PTHR23084:SF263">
    <property type="entry name" value="MORN REPEAT-CONTAINING PROTEIN 1"/>
    <property type="match status" value="1"/>
</dbReference>
<feature type="compositionally biased region" description="Basic and acidic residues" evidence="2">
    <location>
        <begin position="1"/>
        <end position="11"/>
    </location>
</feature>
<dbReference type="InterPro" id="IPR011009">
    <property type="entry name" value="Kinase-like_dom_sf"/>
</dbReference>
<feature type="region of interest" description="Disordered" evidence="2">
    <location>
        <begin position="1"/>
        <end position="23"/>
    </location>
</feature>
<evidence type="ECO:0000313" key="3">
    <source>
        <dbReference type="EMBL" id="EAR88928.2"/>
    </source>
</evidence>
<sequence length="1945" mass="225853">MDQESFEKRESSPIAQRIDQSHNQSAIENSQLVKNLTQGETQEEINISLVINQGYVFIVNNDQTPFAQIAFVDDCYPKYNGKMGIENFMQQKNIQSVAWTSSSDFIEKIYPTHEERELALTYLKQNMRDSRQLQTIYAILNETVDKDWHESVVENPLSMNLRGIEMIQEMLLEELIFLSLRLFLQQGFDQSFDGLSVFLKLQPLQLILAFVDCFPSYSDLVYSLVMKQGIIQRSIPKSKNDSNKISNLSQISQMKSSQLNSGQQTPLPMTHYEAENISNNNQLDLNNVQNYYNNTQNFNPDQNFAAYIQSFIRFAQVKREGDNKYDFTTLIDAQGRIDLLKEIISELDCSLPNVLKQLGVKERQSNDFLKKQFIQQIKNIRTCINNSAMKNAVEVNEDEGAIVDRIQTESDLDEYSYEKSHQDYLFYADREDEINYQQQQTLYQVAPKINFEQHRLEAWNQLYDKIKQGVPLSKYEEDQWRYFAFEDNFQNALITLGEKVLIQDQDIKSALKCYQILFCLGHRQSSTILYSLLCLTQEFSQAQALIMNTNLNVQKSYILMKLNQHKEAIDLINRNFKTSTQIGSKIQFCYILSNMLQKQSKYLAALTAFQILNKSSSSSQDLSLIFKLFLIGKLVQKGLYFQQQESAAIKIYNYILNNLKPAYMYEFITFFFIKQSKDEIKQSKNNFAQQVIVGASKNSNVKGSISNQMKGSSLLRQESSHLSSKSQNSTMKIQSDYQSTFQNKPSAEKAEKTQPIPWDQLISNTLNIQIQDIRIFLEKEHQRFYNIIHNINTDHETRRDYLIAHTLGNSILFKSEKEYNRSYFDENKSGILRQNQRFCKILSDFSNPTMMWPLTLVKPYEDNQSFNQKNRNEESQTKQQQQSTEDGDVKKEKNNNLPLIKQNFLNNGNYQFEGRLVQNLPPRLNQDEIIMHSDERDVKRQLGHFTINNQIFSKWVVKSKYLFEDNGDTNFLNLAFNVSPYFLNIYAISHQDSSILTEPYLCTFEELCQNKLSDYNIDEQLSGKLIKEISGLFQIVSLCVSLHNSELYGYISFFGKNILLVDNEGFIKTPNFLVLVDGSFQLDWNTIPHELLLEEGPQQQLSKCDIWGIGSLLLYLFYGKSIVNETNSQKQVDKYLQDVNKFKTQEYLDDLFAQFNIKSEKNTKNQQDQKEHQNEESNQPGRYFEVSSMSYEFRWLLESIIRKCLRYEAVSRPSALELLLEIHEFIKKSNPEGIFTLYNIDSVSTKIKSLKRIQYCTKQEGQKQEDKYFKQSSLNQDSVQQAKNKSEEQEGRKEQSQQLNTIKEDNNESFSKEQEKNTLNQNQNDKVFIQENGQPQKQLIDMSQRKSHPDLIFSETPTPQNSQNSEFNSKLNGGEQSDSQYFKNKENRPISAIKKIGSFPKNYILDSIKENDFEASNEFNSSSQFYFIPGGSVLLKQGNKSYYFTPYKTEYHINSKPKKQDETSLKEILTGEGKMLMQDDRVFQGYFGNFGLPHSGFLLNQFTKKTSVLGFEESTRMPRSDATKTFIDDTKDKQELFKEQQQLNKVIQQINGLFNSTKKFLDFFGNWISCDFLGSNCTPSINNKTSPLLFITENKTLYIHGQQAKAFLFDYSIMTYSIFEEIPTQGIVSASSLQQEEKILSMLDLIKSLSNSWHVVQHLLEGCKYNGGLSNWDPIDGKLSFYDTEIQVNGSAQKSLIYQTVLTFPTGDCYKGGLLNGKYWDYGRLYSNNRLVLEGKFVDNSMIYGTLYYTDDKIKYVGEVFFDESDDSYKKHGKGTLYMRNGDIYEGDFSLDLYHGFGKILYDGGKKGYFEGVFNEGLKHGVGVYCDKIKGIEFNGEYEYNKRSKYGIEKVENKHEYQGNFKEGKKHGHGVIYYKKGKIKYYDGTFEDDKKHGGGIEIDENDNKYLVKYWKDGLISSNLMKKNIKTQQTPQSKQQEDENTFYKFI</sequence>
<feature type="region of interest" description="Disordered" evidence="2">
    <location>
        <begin position="1162"/>
        <end position="1181"/>
    </location>
</feature>
<evidence type="ECO:0000313" key="4">
    <source>
        <dbReference type="Proteomes" id="UP000009168"/>
    </source>
</evidence>
<dbReference type="InterPro" id="IPR003409">
    <property type="entry name" value="MORN"/>
</dbReference>
<keyword evidence="4" id="KW-1185">Reference proteome</keyword>
<feature type="compositionally biased region" description="Basic and acidic residues" evidence="2">
    <location>
        <begin position="1284"/>
        <end position="1295"/>
    </location>
</feature>
<feature type="compositionally biased region" description="Polar residues" evidence="2">
    <location>
        <begin position="1273"/>
        <end position="1283"/>
    </location>
</feature>
<feature type="compositionally biased region" description="Polar residues" evidence="2">
    <location>
        <begin position="1355"/>
        <end position="1382"/>
    </location>
</feature>
<protein>
    <submittedName>
        <fullName evidence="3">MORN motif protein</fullName>
    </submittedName>
</protein>
<dbReference type="PANTHER" id="PTHR23084">
    <property type="entry name" value="PHOSPHATIDYLINOSITOL-4-PHOSPHATE 5-KINASE RELATED"/>
    <property type="match status" value="1"/>
</dbReference>
<organism evidence="3 4">
    <name type="scientific">Tetrahymena thermophila (strain SB210)</name>
    <dbReference type="NCBI Taxonomy" id="312017"/>
    <lineage>
        <taxon>Eukaryota</taxon>
        <taxon>Sar</taxon>
        <taxon>Alveolata</taxon>
        <taxon>Ciliophora</taxon>
        <taxon>Intramacronucleata</taxon>
        <taxon>Oligohymenophorea</taxon>
        <taxon>Hymenostomatida</taxon>
        <taxon>Tetrahymenina</taxon>
        <taxon>Tetrahymenidae</taxon>
        <taxon>Tetrahymena</taxon>
    </lineage>
</organism>
<feature type="compositionally biased region" description="Basic and acidic residues" evidence="2">
    <location>
        <begin position="1162"/>
        <end position="1175"/>
    </location>
</feature>
<dbReference type="HOGENOM" id="CLU_235994_0_0_1"/>
<dbReference type="Gene3D" id="1.10.510.10">
    <property type="entry name" value="Transferase(Phosphotransferase) domain 1"/>
    <property type="match status" value="1"/>
</dbReference>
<gene>
    <name evidence="3" type="ORF">TTHERM_00550820</name>
</gene>
<accession>Q22UP2</accession>
<feature type="region of interest" description="Disordered" evidence="2">
    <location>
        <begin position="1340"/>
        <end position="1385"/>
    </location>
</feature>
<dbReference type="SUPFAM" id="SSF56112">
    <property type="entry name" value="Protein kinase-like (PK-like)"/>
    <property type="match status" value="1"/>
</dbReference>
<name>Q22UP2_TETTS</name>
<keyword evidence="1" id="KW-0677">Repeat</keyword>
<dbReference type="KEGG" id="tet:TTHERM_00550820"/>
<feature type="region of interest" description="Disordered" evidence="2">
    <location>
        <begin position="1273"/>
        <end position="1323"/>
    </location>
</feature>
<dbReference type="Pfam" id="PF02493">
    <property type="entry name" value="MORN"/>
    <property type="match status" value="5"/>
</dbReference>
<dbReference type="SUPFAM" id="SSF82185">
    <property type="entry name" value="Histone H3 K4-specific methyltransferase SET7/9 N-terminal domain"/>
    <property type="match status" value="2"/>
</dbReference>